<name>A0A7V7GSE4_9GAMM</name>
<evidence type="ECO:0000256" key="2">
    <source>
        <dbReference type="ARBA" id="ARBA00022723"/>
    </source>
</evidence>
<dbReference type="GO" id="GO:0046872">
    <property type="term" value="F:metal ion binding"/>
    <property type="evidence" value="ECO:0007669"/>
    <property type="project" value="UniProtKB-KW"/>
</dbReference>
<keyword evidence="3" id="KW-0862">Zinc</keyword>
<dbReference type="SUPFAM" id="SSF51316">
    <property type="entry name" value="Mss4-like"/>
    <property type="match status" value="1"/>
</dbReference>
<dbReference type="PROSITE" id="PS51891">
    <property type="entry name" value="CENP_V_GFA"/>
    <property type="match status" value="1"/>
</dbReference>
<evidence type="ECO:0000313" key="6">
    <source>
        <dbReference type="EMBL" id="KAA0693245.1"/>
    </source>
</evidence>
<dbReference type="InterPro" id="IPR011057">
    <property type="entry name" value="Mss4-like_sf"/>
</dbReference>
<keyword evidence="7" id="KW-1185">Reference proteome</keyword>
<organism evidence="6 7">
    <name type="scientific">Halopseudomonas laoshanensis</name>
    <dbReference type="NCBI Taxonomy" id="2268758"/>
    <lineage>
        <taxon>Bacteria</taxon>
        <taxon>Pseudomonadati</taxon>
        <taxon>Pseudomonadota</taxon>
        <taxon>Gammaproteobacteria</taxon>
        <taxon>Pseudomonadales</taxon>
        <taxon>Pseudomonadaceae</taxon>
        <taxon>Halopseudomonas</taxon>
    </lineage>
</organism>
<keyword evidence="2" id="KW-0479">Metal-binding</keyword>
<evidence type="ECO:0000313" key="7">
    <source>
        <dbReference type="Proteomes" id="UP000463138"/>
    </source>
</evidence>
<dbReference type="Gene3D" id="3.90.1590.10">
    <property type="entry name" value="glutathione-dependent formaldehyde- activating enzyme (gfa)"/>
    <property type="match status" value="1"/>
</dbReference>
<gene>
    <name evidence="6" type="ORF">DT594_15335</name>
</gene>
<evidence type="ECO:0000256" key="1">
    <source>
        <dbReference type="ARBA" id="ARBA00005495"/>
    </source>
</evidence>
<dbReference type="Proteomes" id="UP000463138">
    <property type="component" value="Unassembled WGS sequence"/>
</dbReference>
<dbReference type="PANTHER" id="PTHR33337:SF40">
    <property type="entry name" value="CENP-V_GFA DOMAIN-CONTAINING PROTEIN-RELATED"/>
    <property type="match status" value="1"/>
</dbReference>
<sequence length="153" mass="16414">MRGLAVSLGSMHAMFKASEAVMKGSCLCGSIQYDIKGFSPGIANCHCSMCRKSSGSAYGVFGTVALEDLTWVKGGELIKEFTSSPEAKRGFCPNCGSSLYFKLLGDKTPYEIALGTLDEEPNHPVDANIFFASKPGWSASYDALPSYDTVRTQ</sequence>
<reference evidence="6 7" key="1">
    <citation type="submission" date="2018-07" db="EMBL/GenBank/DDBJ databases">
        <title>Pseudomonas laoshanensis sp. nov., isolated from soil.</title>
        <authorList>
            <person name="Sun J."/>
            <person name="Yu L."/>
            <person name="Wang M."/>
            <person name="Zhang C."/>
        </authorList>
    </citation>
    <scope>NUCLEOTIDE SEQUENCE [LARGE SCALE GENOMIC DNA]</scope>
    <source>
        <strain evidence="6 7">Y22</strain>
    </source>
</reference>
<keyword evidence="4" id="KW-0456">Lyase</keyword>
<feature type="domain" description="CENP-V/GFA" evidence="5">
    <location>
        <begin position="22"/>
        <end position="142"/>
    </location>
</feature>
<comment type="caution">
    <text evidence="6">The sequence shown here is derived from an EMBL/GenBank/DDBJ whole genome shotgun (WGS) entry which is preliminary data.</text>
</comment>
<protein>
    <submittedName>
        <fullName evidence="6">GFA family protein</fullName>
    </submittedName>
</protein>
<comment type="similarity">
    <text evidence="1">Belongs to the Gfa family.</text>
</comment>
<dbReference type="GO" id="GO:0016846">
    <property type="term" value="F:carbon-sulfur lyase activity"/>
    <property type="evidence" value="ECO:0007669"/>
    <property type="project" value="InterPro"/>
</dbReference>
<dbReference type="AlphaFoldDB" id="A0A7V7GSE4"/>
<accession>A0A7V7GSE4</accession>
<evidence type="ECO:0000256" key="4">
    <source>
        <dbReference type="ARBA" id="ARBA00023239"/>
    </source>
</evidence>
<dbReference type="PANTHER" id="PTHR33337">
    <property type="entry name" value="GFA DOMAIN-CONTAINING PROTEIN"/>
    <property type="match status" value="1"/>
</dbReference>
<dbReference type="OrthoDB" id="7765631at2"/>
<evidence type="ECO:0000256" key="3">
    <source>
        <dbReference type="ARBA" id="ARBA00022833"/>
    </source>
</evidence>
<dbReference type="RefSeq" id="WP_149333541.1">
    <property type="nucleotide sequence ID" value="NZ_QOVF01000005.1"/>
</dbReference>
<dbReference type="Pfam" id="PF04828">
    <property type="entry name" value="GFA"/>
    <property type="match status" value="1"/>
</dbReference>
<dbReference type="InterPro" id="IPR006913">
    <property type="entry name" value="CENP-V/GFA"/>
</dbReference>
<proteinExistence type="inferred from homology"/>
<dbReference type="EMBL" id="QOVF01000005">
    <property type="protein sequence ID" value="KAA0693245.1"/>
    <property type="molecule type" value="Genomic_DNA"/>
</dbReference>
<evidence type="ECO:0000259" key="5">
    <source>
        <dbReference type="PROSITE" id="PS51891"/>
    </source>
</evidence>